<evidence type="ECO:0000259" key="2">
    <source>
        <dbReference type="Pfam" id="PF05267"/>
    </source>
</evidence>
<proteinExistence type="predicted"/>
<feature type="chain" id="PRO_5043897072" description="Protein TsetseEP domain-containing protein" evidence="1">
    <location>
        <begin position="20"/>
        <end position="209"/>
    </location>
</feature>
<name>A0AAU9EWT1_DROMD</name>
<evidence type="ECO:0000256" key="1">
    <source>
        <dbReference type="SAM" id="SignalP"/>
    </source>
</evidence>
<dbReference type="EMBL" id="AP029263">
    <property type="protein sequence ID" value="BFF91323.1"/>
    <property type="molecule type" value="Genomic_DNA"/>
</dbReference>
<accession>A0AAU9EWT1</accession>
<feature type="signal peptide" evidence="1">
    <location>
        <begin position="1"/>
        <end position="19"/>
    </location>
</feature>
<dbReference type="AlphaFoldDB" id="A0AAU9EWT1"/>
<evidence type="ECO:0000313" key="3">
    <source>
        <dbReference type="EMBL" id="BFF91323.1"/>
    </source>
</evidence>
<keyword evidence="4" id="KW-1185">Reference proteome</keyword>
<dbReference type="InterPro" id="IPR007931">
    <property type="entry name" value="TsetseEP"/>
</dbReference>
<sequence length="209" mass="23076">MLFKYVLLMAMLVLGLVLGSVPKLKRPTTPKIQSLEQQSELLSVQNPSLTQTCFGYYGPKLNTVSSKYESDYLQCTDTFEKSSQGIYCNWNSTLHGLASTGDYGCNTFADCSTIVDYVQAFECFARVGAQESKTMYAISANATESAATIQMQLQTKENQLAMCVNEADRYFVEDTTTMYEELNACLNGLPVSHTTSAPTTILDYQTTGL</sequence>
<organism evidence="3 4">
    <name type="scientific">Drosophila madeirensis</name>
    <name type="common">Fruit fly</name>
    <dbReference type="NCBI Taxonomy" id="30013"/>
    <lineage>
        <taxon>Eukaryota</taxon>
        <taxon>Metazoa</taxon>
        <taxon>Ecdysozoa</taxon>
        <taxon>Arthropoda</taxon>
        <taxon>Hexapoda</taxon>
        <taxon>Insecta</taxon>
        <taxon>Pterygota</taxon>
        <taxon>Neoptera</taxon>
        <taxon>Endopterygota</taxon>
        <taxon>Diptera</taxon>
        <taxon>Brachycera</taxon>
        <taxon>Muscomorpha</taxon>
        <taxon>Ephydroidea</taxon>
        <taxon>Drosophilidae</taxon>
        <taxon>Drosophila</taxon>
        <taxon>Sophophora</taxon>
    </lineage>
</organism>
<gene>
    <name evidence="3" type="ORF">DMAD_09629</name>
</gene>
<dbReference type="Proteomes" id="UP001500889">
    <property type="component" value="Chromosome O"/>
</dbReference>
<dbReference type="Pfam" id="PF05267">
    <property type="entry name" value="DUF725"/>
    <property type="match status" value="1"/>
</dbReference>
<keyword evidence="1" id="KW-0732">Signal</keyword>
<evidence type="ECO:0000313" key="4">
    <source>
        <dbReference type="Proteomes" id="UP001500889"/>
    </source>
</evidence>
<feature type="domain" description="Protein TsetseEP" evidence="2">
    <location>
        <begin position="50"/>
        <end position="169"/>
    </location>
</feature>
<reference evidence="3 4" key="1">
    <citation type="submission" date="2024-02" db="EMBL/GenBank/DDBJ databases">
        <title>A chromosome-level genome assembly of Drosophila madeirensis, a fruit fly species endemic to Madeira island.</title>
        <authorList>
            <person name="Tomihara K."/>
            <person name="Llopart A."/>
            <person name="Yamamoto D."/>
        </authorList>
    </citation>
    <scope>NUCLEOTIDE SEQUENCE [LARGE SCALE GENOMIC DNA]</scope>
    <source>
        <strain evidence="3 4">RF1</strain>
    </source>
</reference>
<protein>
    <recommendedName>
        <fullName evidence="2">Protein TsetseEP domain-containing protein</fullName>
    </recommendedName>
</protein>